<dbReference type="SUPFAM" id="SSF53850">
    <property type="entry name" value="Periplasmic binding protein-like II"/>
    <property type="match status" value="1"/>
</dbReference>
<accession>A0A931NCK9</accession>
<feature type="signal peptide" evidence="1">
    <location>
        <begin position="1"/>
        <end position="19"/>
    </location>
</feature>
<protein>
    <recommendedName>
        <fullName evidence="4">Solute-binding protein family 3/N-terminal domain-containing protein</fullName>
    </recommendedName>
</protein>
<feature type="chain" id="PRO_5036812636" description="Solute-binding protein family 3/N-terminal domain-containing protein" evidence="1">
    <location>
        <begin position="20"/>
        <end position="285"/>
    </location>
</feature>
<organism evidence="2 3">
    <name type="scientific">Inhella gelatinilytica</name>
    <dbReference type="NCBI Taxonomy" id="2795030"/>
    <lineage>
        <taxon>Bacteria</taxon>
        <taxon>Pseudomonadati</taxon>
        <taxon>Pseudomonadota</taxon>
        <taxon>Betaproteobacteria</taxon>
        <taxon>Burkholderiales</taxon>
        <taxon>Sphaerotilaceae</taxon>
        <taxon>Inhella</taxon>
    </lineage>
</organism>
<dbReference type="AlphaFoldDB" id="A0A931NCK9"/>
<evidence type="ECO:0000256" key="1">
    <source>
        <dbReference type="SAM" id="SignalP"/>
    </source>
</evidence>
<comment type="caution">
    <text evidence="2">The sequence shown here is derived from an EMBL/GenBank/DDBJ whole genome shotgun (WGS) entry which is preliminary data.</text>
</comment>
<evidence type="ECO:0000313" key="2">
    <source>
        <dbReference type="EMBL" id="MBH9551659.1"/>
    </source>
</evidence>
<proteinExistence type="predicted"/>
<reference evidence="2" key="1">
    <citation type="submission" date="2020-12" db="EMBL/GenBank/DDBJ databases">
        <title>The genome sequence of Inhella sp. 4Y17.</title>
        <authorList>
            <person name="Liu Y."/>
        </authorList>
    </citation>
    <scope>NUCLEOTIDE SEQUENCE</scope>
    <source>
        <strain evidence="2">4Y10</strain>
    </source>
</reference>
<sequence length="285" mass="31640">MDRRSLLSLGLLSPGLAVAAGGTVRIPGPPYFVAGQPFFQGELAQLGLRKAGWGDALHLLPSQTWLRQVRELRDGHADMAPLPAHEAVYQDYGLRRVDFPLRRGLLGLRRLVARADRLDKLRQLKDLKALKALRLGYGAEWADAPILQRLGFTLQLARSTEQLYEDLRAGRSDYLSRGLNEVPSEMVHFGGLGDPIGVVPDLLLFYPLDDCFFVAPQRADLQSALHTGLDRAWQDGSYATLFRHHYGGLIKGLAQARVFTLNDYPLPPGLPLSRFDVLSLRGRGE</sequence>
<dbReference type="RefSeq" id="WP_198099262.1">
    <property type="nucleotide sequence ID" value="NZ_JAEDAL010000001.1"/>
</dbReference>
<name>A0A931NCK9_9BURK</name>
<gene>
    <name evidence="2" type="ORF">I7X43_02250</name>
</gene>
<dbReference type="EMBL" id="JAEDAL010000001">
    <property type="protein sequence ID" value="MBH9551659.1"/>
    <property type="molecule type" value="Genomic_DNA"/>
</dbReference>
<keyword evidence="3" id="KW-1185">Reference proteome</keyword>
<evidence type="ECO:0008006" key="4">
    <source>
        <dbReference type="Google" id="ProtNLM"/>
    </source>
</evidence>
<dbReference type="Proteomes" id="UP000620139">
    <property type="component" value="Unassembled WGS sequence"/>
</dbReference>
<keyword evidence="1" id="KW-0732">Signal</keyword>
<evidence type="ECO:0000313" key="3">
    <source>
        <dbReference type="Proteomes" id="UP000620139"/>
    </source>
</evidence>